<organism evidence="4 5">
    <name type="scientific">Tautonia plasticadhaerens</name>
    <dbReference type="NCBI Taxonomy" id="2527974"/>
    <lineage>
        <taxon>Bacteria</taxon>
        <taxon>Pseudomonadati</taxon>
        <taxon>Planctomycetota</taxon>
        <taxon>Planctomycetia</taxon>
        <taxon>Isosphaerales</taxon>
        <taxon>Isosphaeraceae</taxon>
        <taxon>Tautonia</taxon>
    </lineage>
</organism>
<gene>
    <name evidence="4" type="ORF">ElP_51890</name>
</gene>
<name>A0A518H8U0_9BACT</name>
<dbReference type="RefSeq" id="WP_145274782.1">
    <property type="nucleotide sequence ID" value="NZ_CP036426.1"/>
</dbReference>
<protein>
    <recommendedName>
        <fullName evidence="6">Radical SAM superfamily protein</fullName>
    </recommendedName>
</protein>
<dbReference type="PANTHER" id="PTHR43432:SF3">
    <property type="entry name" value="SLR0285 PROTEIN"/>
    <property type="match status" value="1"/>
</dbReference>
<dbReference type="AlphaFoldDB" id="A0A518H8U0"/>
<keyword evidence="2" id="KW-0408">Iron</keyword>
<dbReference type="GO" id="GO:0046872">
    <property type="term" value="F:metal ion binding"/>
    <property type="evidence" value="ECO:0007669"/>
    <property type="project" value="UniProtKB-KW"/>
</dbReference>
<proteinExistence type="predicted"/>
<sequence length="307" mass="32994">MQVEPTTVRSILTRTSGYLDGIASHSLQPYRGCPFGASLCGVGCYVQHARHLTRGRTWGSFLEARTNAADAYLAQVDRERRWARRSRGRFGVFFSSATEPFPPQEARWGISRAVLSAMRAEPPDLLIVQTHSHRVSEFGPLLIELSGRCALRVHLSIETDRDRLPGLPGHASPVDRRFEASRSLRDLGVFVVITVAPLLPIADPDRFFARVAGAADAVVLDHYIGGDGSATGSRTLRTGLPGAMAAVEPGSVGLGYRDRMAEVAERHLPGRVGVGRDGFGGRHLGGGAMVPIGAADNTDGDVSPPRL</sequence>
<evidence type="ECO:0000256" key="2">
    <source>
        <dbReference type="ARBA" id="ARBA00023004"/>
    </source>
</evidence>
<dbReference type="Proteomes" id="UP000317835">
    <property type="component" value="Chromosome"/>
</dbReference>
<dbReference type="EMBL" id="CP036426">
    <property type="protein sequence ID" value="QDV37254.1"/>
    <property type="molecule type" value="Genomic_DNA"/>
</dbReference>
<dbReference type="GO" id="GO:0051536">
    <property type="term" value="F:iron-sulfur cluster binding"/>
    <property type="evidence" value="ECO:0007669"/>
    <property type="project" value="UniProtKB-KW"/>
</dbReference>
<dbReference type="PANTHER" id="PTHR43432">
    <property type="entry name" value="SLR0285 PROTEIN"/>
    <property type="match status" value="1"/>
</dbReference>
<keyword evidence="3" id="KW-0411">Iron-sulfur</keyword>
<evidence type="ECO:0008006" key="6">
    <source>
        <dbReference type="Google" id="ProtNLM"/>
    </source>
</evidence>
<evidence type="ECO:0000256" key="1">
    <source>
        <dbReference type="ARBA" id="ARBA00022723"/>
    </source>
</evidence>
<accession>A0A518H8U0</accession>
<evidence type="ECO:0000256" key="3">
    <source>
        <dbReference type="ARBA" id="ARBA00023014"/>
    </source>
</evidence>
<dbReference type="OrthoDB" id="9785699at2"/>
<keyword evidence="1" id="KW-0479">Metal-binding</keyword>
<keyword evidence="5" id="KW-1185">Reference proteome</keyword>
<evidence type="ECO:0000313" key="5">
    <source>
        <dbReference type="Proteomes" id="UP000317835"/>
    </source>
</evidence>
<dbReference type="KEGG" id="tpla:ElP_51890"/>
<reference evidence="4 5" key="1">
    <citation type="submission" date="2019-02" db="EMBL/GenBank/DDBJ databases">
        <title>Deep-cultivation of Planctomycetes and their phenomic and genomic characterization uncovers novel biology.</title>
        <authorList>
            <person name="Wiegand S."/>
            <person name="Jogler M."/>
            <person name="Boedeker C."/>
            <person name="Pinto D."/>
            <person name="Vollmers J."/>
            <person name="Rivas-Marin E."/>
            <person name="Kohn T."/>
            <person name="Peeters S.H."/>
            <person name="Heuer A."/>
            <person name="Rast P."/>
            <person name="Oberbeckmann S."/>
            <person name="Bunk B."/>
            <person name="Jeske O."/>
            <person name="Meyerdierks A."/>
            <person name="Storesund J.E."/>
            <person name="Kallscheuer N."/>
            <person name="Luecker S."/>
            <person name="Lage O.M."/>
            <person name="Pohl T."/>
            <person name="Merkel B.J."/>
            <person name="Hornburger P."/>
            <person name="Mueller R.-W."/>
            <person name="Bruemmer F."/>
            <person name="Labrenz M."/>
            <person name="Spormann A.M."/>
            <person name="Op den Camp H."/>
            <person name="Overmann J."/>
            <person name="Amann R."/>
            <person name="Jetten M.S.M."/>
            <person name="Mascher T."/>
            <person name="Medema M.H."/>
            <person name="Devos D.P."/>
            <person name="Kaster A.-K."/>
            <person name="Ovreas L."/>
            <person name="Rohde M."/>
            <person name="Galperin M.Y."/>
            <person name="Jogler C."/>
        </authorList>
    </citation>
    <scope>NUCLEOTIDE SEQUENCE [LARGE SCALE GENOMIC DNA]</scope>
    <source>
        <strain evidence="4 5">ElP</strain>
    </source>
</reference>
<evidence type="ECO:0000313" key="4">
    <source>
        <dbReference type="EMBL" id="QDV37254.1"/>
    </source>
</evidence>
<dbReference type="InterPro" id="IPR040086">
    <property type="entry name" value="MJ0683-like"/>
</dbReference>
<dbReference type="Gene3D" id="3.80.30.30">
    <property type="match status" value="1"/>
</dbReference>